<keyword evidence="3 7" id="KW-0547">Nucleotide-binding</keyword>
<dbReference type="Proteomes" id="UP001165082">
    <property type="component" value="Unassembled WGS sequence"/>
</dbReference>
<feature type="domain" description="Methionyl/Leucyl tRNA synthetase" evidence="8">
    <location>
        <begin position="5"/>
        <end position="112"/>
    </location>
</feature>
<dbReference type="SUPFAM" id="SSF47323">
    <property type="entry name" value="Anticodon-binding domain of a subclass of class I aminoacyl-tRNA synthetases"/>
    <property type="match status" value="1"/>
</dbReference>
<dbReference type="GO" id="GO:0006431">
    <property type="term" value="P:methionyl-tRNA aminoacylation"/>
    <property type="evidence" value="ECO:0007669"/>
    <property type="project" value="InterPro"/>
</dbReference>
<protein>
    <recommendedName>
        <fullName evidence="1">methionine--tRNA ligase</fullName>
        <ecNumber evidence="1">6.1.1.10</ecNumber>
    </recommendedName>
</protein>
<comment type="similarity">
    <text evidence="7">Belongs to the class-I aminoacyl-tRNA synthetase family.</text>
</comment>
<organism evidence="10 11">
    <name type="scientific">Triparma retinervis</name>
    <dbReference type="NCBI Taxonomy" id="2557542"/>
    <lineage>
        <taxon>Eukaryota</taxon>
        <taxon>Sar</taxon>
        <taxon>Stramenopiles</taxon>
        <taxon>Ochrophyta</taxon>
        <taxon>Bolidophyceae</taxon>
        <taxon>Parmales</taxon>
        <taxon>Triparmaceae</taxon>
        <taxon>Triparma</taxon>
    </lineage>
</organism>
<evidence type="ECO:0000259" key="8">
    <source>
        <dbReference type="Pfam" id="PF09334"/>
    </source>
</evidence>
<dbReference type="Gene3D" id="1.10.730.10">
    <property type="entry name" value="Isoleucyl-tRNA Synthetase, Domain 1"/>
    <property type="match status" value="1"/>
</dbReference>
<dbReference type="SUPFAM" id="SSF52374">
    <property type="entry name" value="Nucleotidylyl transferase"/>
    <property type="match status" value="1"/>
</dbReference>
<feature type="domain" description="Methionyl-tRNA synthetase anticodon-binding" evidence="9">
    <location>
        <begin position="123"/>
        <end position="247"/>
    </location>
</feature>
<sequence length="248" mass="28000">MWPPTVQVVGKDILRFHAVYWPAMLMSAGIELPERIFAHGWWTRNGEKISKSLGNVIDPFELVDDYGKDQTRFFLMAESRFGADADFDDARMVEKCNAALANSYGNLVQRTLSQIYKNCDGKIPARGDLTDADREILEKCAGCYEDTKGFVDSQEIHNYVGHLLSLIRDLNAYIDMQEPWKLKKTDFARMETVLNVLVDAIRRVTIAFQPVIPDSSGKILDQMGVPEGDRMMKDIANDDKAVAEGTEI</sequence>
<dbReference type="AlphaFoldDB" id="A0A9W7DZ90"/>
<proteinExistence type="inferred from homology"/>
<dbReference type="GO" id="GO:0004825">
    <property type="term" value="F:methionine-tRNA ligase activity"/>
    <property type="evidence" value="ECO:0007669"/>
    <property type="project" value="UniProtKB-EC"/>
</dbReference>
<dbReference type="PANTHER" id="PTHR43326">
    <property type="entry name" value="METHIONYL-TRNA SYNTHETASE"/>
    <property type="match status" value="1"/>
</dbReference>
<dbReference type="InterPro" id="IPR033911">
    <property type="entry name" value="MetRS_core"/>
</dbReference>
<dbReference type="Pfam" id="PF09334">
    <property type="entry name" value="tRNA-synt_1g"/>
    <property type="match status" value="1"/>
</dbReference>
<evidence type="ECO:0000313" key="10">
    <source>
        <dbReference type="EMBL" id="GMH56173.1"/>
    </source>
</evidence>
<dbReference type="InterPro" id="IPR014729">
    <property type="entry name" value="Rossmann-like_a/b/a_fold"/>
</dbReference>
<evidence type="ECO:0000256" key="3">
    <source>
        <dbReference type="ARBA" id="ARBA00022741"/>
    </source>
</evidence>
<dbReference type="PRINTS" id="PR01041">
    <property type="entry name" value="TRNASYNTHMET"/>
</dbReference>
<dbReference type="GO" id="GO:0005524">
    <property type="term" value="F:ATP binding"/>
    <property type="evidence" value="ECO:0007669"/>
    <property type="project" value="UniProtKB-KW"/>
</dbReference>
<evidence type="ECO:0000256" key="4">
    <source>
        <dbReference type="ARBA" id="ARBA00022840"/>
    </source>
</evidence>
<dbReference type="InterPro" id="IPR009080">
    <property type="entry name" value="tRNAsynth_Ia_anticodon-bd"/>
</dbReference>
<name>A0A9W7DZ90_9STRA</name>
<keyword evidence="11" id="KW-1185">Reference proteome</keyword>
<comment type="caution">
    <text evidence="10">The sequence shown here is derived from an EMBL/GenBank/DDBJ whole genome shotgun (WGS) entry which is preliminary data.</text>
</comment>
<dbReference type="CDD" id="cd07957">
    <property type="entry name" value="Anticodon_Ia_Met"/>
    <property type="match status" value="1"/>
</dbReference>
<feature type="non-terminal residue" evidence="10">
    <location>
        <position position="1"/>
    </location>
</feature>
<dbReference type="Gene3D" id="3.40.50.620">
    <property type="entry name" value="HUPs"/>
    <property type="match status" value="1"/>
</dbReference>
<dbReference type="InterPro" id="IPR023457">
    <property type="entry name" value="Met-tRNA_synth_2"/>
</dbReference>
<keyword evidence="4 7" id="KW-0067">ATP-binding</keyword>
<evidence type="ECO:0000256" key="5">
    <source>
        <dbReference type="ARBA" id="ARBA00022917"/>
    </source>
</evidence>
<keyword evidence="5 7" id="KW-0648">Protein biosynthesis</keyword>
<dbReference type="Pfam" id="PF19303">
    <property type="entry name" value="Anticodon_3"/>
    <property type="match status" value="1"/>
</dbReference>
<accession>A0A9W7DZ90</accession>
<evidence type="ECO:0000256" key="6">
    <source>
        <dbReference type="ARBA" id="ARBA00023146"/>
    </source>
</evidence>
<keyword evidence="2 7" id="KW-0436">Ligase</keyword>
<dbReference type="PANTHER" id="PTHR43326:SF1">
    <property type="entry name" value="METHIONINE--TRNA LIGASE, MITOCHONDRIAL"/>
    <property type="match status" value="1"/>
</dbReference>
<evidence type="ECO:0000256" key="2">
    <source>
        <dbReference type="ARBA" id="ARBA00022598"/>
    </source>
</evidence>
<dbReference type="InterPro" id="IPR041872">
    <property type="entry name" value="Anticodon_Met"/>
</dbReference>
<evidence type="ECO:0000313" key="11">
    <source>
        <dbReference type="Proteomes" id="UP001165082"/>
    </source>
</evidence>
<gene>
    <name evidence="10" type="ORF">TrRE_jg1427</name>
</gene>
<evidence type="ECO:0000256" key="1">
    <source>
        <dbReference type="ARBA" id="ARBA00012838"/>
    </source>
</evidence>
<evidence type="ECO:0000259" key="9">
    <source>
        <dbReference type="Pfam" id="PF19303"/>
    </source>
</evidence>
<evidence type="ECO:0000256" key="7">
    <source>
        <dbReference type="RuleBase" id="RU363039"/>
    </source>
</evidence>
<dbReference type="EMBL" id="BRXZ01004854">
    <property type="protein sequence ID" value="GMH56173.1"/>
    <property type="molecule type" value="Genomic_DNA"/>
</dbReference>
<dbReference type="InterPro" id="IPR015413">
    <property type="entry name" value="Methionyl/Leucyl_tRNA_Synth"/>
</dbReference>
<dbReference type="EC" id="6.1.1.10" evidence="1"/>
<reference evidence="10" key="1">
    <citation type="submission" date="2022-07" db="EMBL/GenBank/DDBJ databases">
        <title>Genome analysis of Parmales, a sister group of diatoms, reveals the evolutionary specialization of diatoms from phago-mixotrophs to photoautotrophs.</title>
        <authorList>
            <person name="Ban H."/>
            <person name="Sato S."/>
            <person name="Yoshikawa S."/>
            <person name="Kazumasa Y."/>
            <person name="Nakamura Y."/>
            <person name="Ichinomiya M."/>
            <person name="Saitoh K."/>
            <person name="Sato N."/>
            <person name="Blanc-Mathieu R."/>
            <person name="Endo H."/>
            <person name="Kuwata A."/>
            <person name="Ogata H."/>
        </authorList>
    </citation>
    <scope>NUCLEOTIDE SEQUENCE</scope>
</reference>
<keyword evidence="6 7" id="KW-0030">Aminoacyl-tRNA synthetase</keyword>
<dbReference type="OrthoDB" id="24670at2759"/>